<dbReference type="PROSITE" id="PS50887">
    <property type="entry name" value="GGDEF"/>
    <property type="match status" value="1"/>
</dbReference>
<sequence length="971" mass="108962">MGATTGMPLVAGGGRGALRPRAAAGVAVIAPPVAGSAGSSDSMIRTLGHYLLSWRLAPWLLWSQLLLLLWLQWQGWPQAQLAWLLPLLLGATLWLGSLYRCQHWRLRELARRSQALADGGLAERLPAQGQDALAQLATACNAMAAQLQAARLGLDQGRHFADMLLQGMPLPVFYKDVHGRYLGCNEAFGRVTGLSPRAIRGRSAEQLWGRQLAALHLQHDAALLRGEPRQDYPGELRDRNGQRRQVIFSKNVFYDDDGKVAGIIGAWNDISELREAEERLRMLAGVFKHSREGIAITDQRGVIVDANRALCQISGYAREELLAAKLQQFYSARHEPQFYEQIRLALRDDGYWQGEVWTRRSNGSQYPVLLSISSVLDADGSLRNYIAIFTDISTLKEQEQRLDRMAHHDPLTQLPNRVLLAERMQQAFAQARVSGLYQAICFMDLDGFKRVNDRFGHEHGDQLLIQVAGRLRDALRGSDTVARLGGDEFTLVLTELPDVAACHRSLQRLLDIVAQPYDLSGIQVHISASIGVALYPQDEDDPDTLLRHADQAMYQAKEQGRNGYRIFDAEHDRRRRNRKESQERLQLALAHNELQLYYQPKVNMRSGQVVGAEALLRWHHPQHGVLAPGAFLADIEDSELDIPLGEWVLRTALAQMQYWRARGLLQGVSVNISAFHLQQPDFAHRMALILQDYPDVPRDMLEIEVLESTALSDLERVISLMRECQALGVRFALDDFGTGYSSLLYLKRLPADKLKIDQSFIRNMHEDTDDLAIVQGIIGLSGAFNRHLVAEGVETEEHGKLLLYLGCEVAQGYGIARPMPADSFFDWVRKWQGNPAWEYAGRQRWSQPDIALFRLELAYRATLGRLLELAAGDGGPGDWDAASYADFACWYLEEGQRGYGHHAHYRELGELLQAIGSHSFTLWQALQQNDTAEIAANVPELLRLRDALTGTVRSLLPGHGVPSRHNEHFDL</sequence>
<dbReference type="InterPro" id="IPR029787">
    <property type="entry name" value="Nucleotide_cyclase"/>
</dbReference>
<evidence type="ECO:0000259" key="1">
    <source>
        <dbReference type="PROSITE" id="PS50112"/>
    </source>
</evidence>
<dbReference type="InterPro" id="IPR013656">
    <property type="entry name" value="PAS_4"/>
</dbReference>
<feature type="domain" description="PAS" evidence="1">
    <location>
        <begin position="164"/>
        <end position="203"/>
    </location>
</feature>
<dbReference type="PROSITE" id="PS50113">
    <property type="entry name" value="PAC"/>
    <property type="match status" value="2"/>
</dbReference>
<dbReference type="Pfam" id="PF00563">
    <property type="entry name" value="EAL"/>
    <property type="match status" value="1"/>
</dbReference>
<proteinExistence type="predicted"/>
<feature type="domain" description="EAL" evidence="3">
    <location>
        <begin position="578"/>
        <end position="832"/>
    </location>
</feature>
<dbReference type="PROSITE" id="PS50885">
    <property type="entry name" value="HAMP"/>
    <property type="match status" value="1"/>
</dbReference>
<dbReference type="InterPro" id="IPR043128">
    <property type="entry name" value="Rev_trsase/Diguanyl_cyclase"/>
</dbReference>
<feature type="domain" description="PAS" evidence="1">
    <location>
        <begin position="279"/>
        <end position="349"/>
    </location>
</feature>
<dbReference type="InterPro" id="IPR035965">
    <property type="entry name" value="PAS-like_dom_sf"/>
</dbReference>
<dbReference type="Pfam" id="PF00990">
    <property type="entry name" value="GGDEF"/>
    <property type="match status" value="1"/>
</dbReference>
<keyword evidence="7" id="KW-1185">Reference proteome</keyword>
<comment type="caution">
    <text evidence="6">The sequence shown here is derived from an EMBL/GenBank/DDBJ whole genome shotgun (WGS) entry which is preliminary data.</text>
</comment>
<dbReference type="CDD" id="cd01948">
    <property type="entry name" value="EAL"/>
    <property type="match status" value="1"/>
</dbReference>
<dbReference type="SMART" id="SM00091">
    <property type="entry name" value="PAS"/>
    <property type="match status" value="2"/>
</dbReference>
<accession>A0ABV1M4U4</accession>
<dbReference type="CDD" id="cd06225">
    <property type="entry name" value="HAMP"/>
    <property type="match status" value="1"/>
</dbReference>
<dbReference type="PROSITE" id="PS50112">
    <property type="entry name" value="PAS"/>
    <property type="match status" value="2"/>
</dbReference>
<dbReference type="SUPFAM" id="SSF55785">
    <property type="entry name" value="PYP-like sensor domain (PAS domain)"/>
    <property type="match status" value="2"/>
</dbReference>
<dbReference type="InterPro" id="IPR000014">
    <property type="entry name" value="PAS"/>
</dbReference>
<dbReference type="InterPro" id="IPR035919">
    <property type="entry name" value="EAL_sf"/>
</dbReference>
<name>A0ABV1M4U4_9NEIS</name>
<dbReference type="Gene3D" id="3.30.450.20">
    <property type="entry name" value="PAS domain"/>
    <property type="match status" value="2"/>
</dbReference>
<reference evidence="6" key="1">
    <citation type="submission" date="2024-06" db="EMBL/GenBank/DDBJ databases">
        <title>Genome sequence of Vogesella sp. MAHUQ-64.</title>
        <authorList>
            <person name="Huq M.A."/>
        </authorList>
    </citation>
    <scope>NUCLEOTIDE SEQUENCE</scope>
    <source>
        <strain evidence="6">MAHUQ-64</strain>
    </source>
</reference>
<dbReference type="InterPro" id="IPR001610">
    <property type="entry name" value="PAC"/>
</dbReference>
<dbReference type="CDD" id="cd00130">
    <property type="entry name" value="PAS"/>
    <property type="match status" value="2"/>
</dbReference>
<dbReference type="SMART" id="SM00304">
    <property type="entry name" value="HAMP"/>
    <property type="match status" value="1"/>
</dbReference>
<dbReference type="SMART" id="SM00052">
    <property type="entry name" value="EAL"/>
    <property type="match status" value="1"/>
</dbReference>
<evidence type="ECO:0000259" key="4">
    <source>
        <dbReference type="PROSITE" id="PS50885"/>
    </source>
</evidence>
<dbReference type="NCBIfam" id="TIGR00254">
    <property type="entry name" value="GGDEF"/>
    <property type="match status" value="1"/>
</dbReference>
<organism evidence="6 7">
    <name type="scientific">Vogesella oryzagri</name>
    <dbReference type="NCBI Taxonomy" id="3160864"/>
    <lineage>
        <taxon>Bacteria</taxon>
        <taxon>Pseudomonadati</taxon>
        <taxon>Pseudomonadota</taxon>
        <taxon>Betaproteobacteria</taxon>
        <taxon>Neisseriales</taxon>
        <taxon>Chromobacteriaceae</taxon>
        <taxon>Vogesella</taxon>
    </lineage>
</organism>
<dbReference type="InterPro" id="IPR052155">
    <property type="entry name" value="Biofilm_reg_signaling"/>
</dbReference>
<dbReference type="CDD" id="cd01949">
    <property type="entry name" value="GGDEF"/>
    <property type="match status" value="1"/>
</dbReference>
<dbReference type="InterPro" id="IPR001633">
    <property type="entry name" value="EAL_dom"/>
</dbReference>
<dbReference type="EMBL" id="JBEFLD010000005">
    <property type="protein sequence ID" value="MEQ6291071.1"/>
    <property type="molecule type" value="Genomic_DNA"/>
</dbReference>
<dbReference type="PROSITE" id="PS50883">
    <property type="entry name" value="EAL"/>
    <property type="match status" value="1"/>
</dbReference>
<dbReference type="InterPro" id="IPR000700">
    <property type="entry name" value="PAS-assoc_C"/>
</dbReference>
<feature type="domain" description="GGDEF" evidence="5">
    <location>
        <begin position="436"/>
        <end position="569"/>
    </location>
</feature>
<dbReference type="SMART" id="SM00086">
    <property type="entry name" value="PAC"/>
    <property type="match status" value="2"/>
</dbReference>
<dbReference type="PANTHER" id="PTHR44757:SF2">
    <property type="entry name" value="BIOFILM ARCHITECTURE MAINTENANCE PROTEIN MBAA"/>
    <property type="match status" value="1"/>
</dbReference>
<dbReference type="PANTHER" id="PTHR44757">
    <property type="entry name" value="DIGUANYLATE CYCLASE DGCP"/>
    <property type="match status" value="1"/>
</dbReference>
<dbReference type="Pfam" id="PF08448">
    <property type="entry name" value="PAS_4"/>
    <property type="match status" value="1"/>
</dbReference>
<dbReference type="NCBIfam" id="TIGR00229">
    <property type="entry name" value="sensory_box"/>
    <property type="match status" value="2"/>
</dbReference>
<dbReference type="Proteomes" id="UP001433638">
    <property type="component" value="Unassembled WGS sequence"/>
</dbReference>
<protein>
    <submittedName>
        <fullName evidence="6">EAL domain-containing protein</fullName>
    </submittedName>
</protein>
<evidence type="ECO:0000259" key="2">
    <source>
        <dbReference type="PROSITE" id="PS50113"/>
    </source>
</evidence>
<dbReference type="SUPFAM" id="SSF141868">
    <property type="entry name" value="EAL domain-like"/>
    <property type="match status" value="1"/>
</dbReference>
<dbReference type="Pfam" id="PF13426">
    <property type="entry name" value="PAS_9"/>
    <property type="match status" value="1"/>
</dbReference>
<dbReference type="SMART" id="SM00267">
    <property type="entry name" value="GGDEF"/>
    <property type="match status" value="1"/>
</dbReference>
<dbReference type="InterPro" id="IPR003660">
    <property type="entry name" value="HAMP_dom"/>
</dbReference>
<evidence type="ECO:0000259" key="3">
    <source>
        <dbReference type="PROSITE" id="PS50883"/>
    </source>
</evidence>
<dbReference type="Gene3D" id="3.30.70.270">
    <property type="match status" value="1"/>
</dbReference>
<evidence type="ECO:0000313" key="6">
    <source>
        <dbReference type="EMBL" id="MEQ6291071.1"/>
    </source>
</evidence>
<dbReference type="InterPro" id="IPR000160">
    <property type="entry name" value="GGDEF_dom"/>
</dbReference>
<dbReference type="SUPFAM" id="SSF55073">
    <property type="entry name" value="Nucleotide cyclase"/>
    <property type="match status" value="1"/>
</dbReference>
<gene>
    <name evidence="6" type="ORF">ABNW52_10670</name>
</gene>
<feature type="domain" description="PAC" evidence="2">
    <location>
        <begin position="230"/>
        <end position="282"/>
    </location>
</feature>
<dbReference type="Gene3D" id="3.20.20.450">
    <property type="entry name" value="EAL domain"/>
    <property type="match status" value="1"/>
</dbReference>
<feature type="domain" description="PAC" evidence="2">
    <location>
        <begin position="352"/>
        <end position="404"/>
    </location>
</feature>
<evidence type="ECO:0000313" key="7">
    <source>
        <dbReference type="Proteomes" id="UP001433638"/>
    </source>
</evidence>
<feature type="domain" description="HAMP" evidence="4">
    <location>
        <begin position="105"/>
        <end position="152"/>
    </location>
</feature>
<evidence type="ECO:0000259" key="5">
    <source>
        <dbReference type="PROSITE" id="PS50887"/>
    </source>
</evidence>
<dbReference type="RefSeq" id="WP_349587378.1">
    <property type="nucleotide sequence ID" value="NZ_JBEFLD010000005.1"/>
</dbReference>